<dbReference type="RefSeq" id="XP_007912086.1">
    <property type="nucleotide sequence ID" value="XM_007913895.1"/>
</dbReference>
<reference evidence="5" key="1">
    <citation type="journal article" date="2013" name="Genome Announc.">
        <title>Draft genome sequence of the ascomycete Phaeoacremonium aleophilum strain UCR-PA7, a causal agent of the esca disease complex in grapevines.</title>
        <authorList>
            <person name="Blanco-Ulate B."/>
            <person name="Rolshausen P."/>
            <person name="Cantu D."/>
        </authorList>
    </citation>
    <scope>NUCLEOTIDE SEQUENCE [LARGE SCALE GENOMIC DNA]</scope>
    <source>
        <strain evidence="5">UCR-PA7</strain>
    </source>
</reference>
<evidence type="ECO:0000313" key="4">
    <source>
        <dbReference type="EMBL" id="EOO03171.1"/>
    </source>
</evidence>
<dbReference type="EMBL" id="KB932855">
    <property type="protein sequence ID" value="EOO03171.1"/>
    <property type="molecule type" value="Genomic_DNA"/>
</dbReference>
<keyword evidence="1 4" id="KW-0808">Transferase</keyword>
<dbReference type="GeneID" id="19321449"/>
<dbReference type="InterPro" id="IPR000182">
    <property type="entry name" value="GNAT_dom"/>
</dbReference>
<dbReference type="PANTHER" id="PTHR43877:SF2">
    <property type="entry name" value="AMINOALKYLPHOSPHONATE N-ACETYLTRANSFERASE-RELATED"/>
    <property type="match status" value="1"/>
</dbReference>
<dbReference type="Gene3D" id="3.40.630.30">
    <property type="match status" value="1"/>
</dbReference>
<proteinExistence type="predicted"/>
<keyword evidence="5" id="KW-1185">Reference proteome</keyword>
<dbReference type="PANTHER" id="PTHR43877">
    <property type="entry name" value="AMINOALKYLPHOSPHONATE N-ACETYLTRANSFERASE-RELATED-RELATED"/>
    <property type="match status" value="1"/>
</dbReference>
<dbReference type="eggNOG" id="ENOG502SUJB">
    <property type="taxonomic scope" value="Eukaryota"/>
</dbReference>
<dbReference type="OrthoDB" id="329272at2759"/>
<evidence type="ECO:0000256" key="1">
    <source>
        <dbReference type="ARBA" id="ARBA00022679"/>
    </source>
</evidence>
<dbReference type="Pfam" id="PF00583">
    <property type="entry name" value="Acetyltransf_1"/>
    <property type="match status" value="1"/>
</dbReference>
<gene>
    <name evidence="4" type="ORF">UCRPA7_1313</name>
</gene>
<dbReference type="InterPro" id="IPR016181">
    <property type="entry name" value="Acyl_CoA_acyltransferase"/>
</dbReference>
<dbReference type="CDD" id="cd04301">
    <property type="entry name" value="NAT_SF"/>
    <property type="match status" value="1"/>
</dbReference>
<dbReference type="KEGG" id="tmn:UCRPA7_1313"/>
<evidence type="ECO:0000256" key="2">
    <source>
        <dbReference type="ARBA" id="ARBA00023315"/>
    </source>
</evidence>
<organism evidence="4 5">
    <name type="scientific">Phaeoacremonium minimum (strain UCR-PA7)</name>
    <name type="common">Esca disease fungus</name>
    <name type="synonym">Togninia minima</name>
    <dbReference type="NCBI Taxonomy" id="1286976"/>
    <lineage>
        <taxon>Eukaryota</taxon>
        <taxon>Fungi</taxon>
        <taxon>Dikarya</taxon>
        <taxon>Ascomycota</taxon>
        <taxon>Pezizomycotina</taxon>
        <taxon>Sordariomycetes</taxon>
        <taxon>Sordariomycetidae</taxon>
        <taxon>Togniniales</taxon>
        <taxon>Togniniaceae</taxon>
        <taxon>Phaeoacremonium</taxon>
    </lineage>
</organism>
<accession>R8BUX1</accession>
<feature type="domain" description="N-acetyltransferase" evidence="3">
    <location>
        <begin position="12"/>
        <end position="163"/>
    </location>
</feature>
<evidence type="ECO:0000313" key="5">
    <source>
        <dbReference type="Proteomes" id="UP000014074"/>
    </source>
</evidence>
<dbReference type="GO" id="GO:0016747">
    <property type="term" value="F:acyltransferase activity, transferring groups other than amino-acyl groups"/>
    <property type="evidence" value="ECO:0007669"/>
    <property type="project" value="InterPro"/>
</dbReference>
<dbReference type="SUPFAM" id="SSF55729">
    <property type="entry name" value="Acyl-CoA N-acyltransferases (Nat)"/>
    <property type="match status" value="1"/>
</dbReference>
<dbReference type="Proteomes" id="UP000014074">
    <property type="component" value="Unassembled WGS sequence"/>
</dbReference>
<protein>
    <submittedName>
        <fullName evidence="4">Putative acetyltransferase protein</fullName>
    </submittedName>
</protein>
<name>R8BUX1_PHAM7</name>
<dbReference type="PROSITE" id="PS51186">
    <property type="entry name" value="GNAT"/>
    <property type="match status" value="1"/>
</dbReference>
<dbReference type="HOGENOM" id="CLU_139687_0_0_1"/>
<keyword evidence="2" id="KW-0012">Acyltransferase</keyword>
<dbReference type="AlphaFoldDB" id="R8BUX1"/>
<dbReference type="InterPro" id="IPR050832">
    <property type="entry name" value="Bact_Acetyltransf"/>
</dbReference>
<evidence type="ECO:0000259" key="3">
    <source>
        <dbReference type="PROSITE" id="PS51186"/>
    </source>
</evidence>
<sequence length="163" mass="17981">MADSVRSSAEGVSIVRAKVENAPAIKSMVVAAYSKYIERIGKPPAPMLTDYAEVINTEDVFVLQTNDNKTVVGSIVLDLHGAADSIKINNLVVDPTAQGRGYGRVLMKYAEDVARAQGAKAITLYTNVKMFENLILYPKMGFKETERKIDAGYERVYFRKGLE</sequence>